<dbReference type="RefSeq" id="WP_379011518.1">
    <property type="nucleotide sequence ID" value="NZ_JBHSDC010000002.1"/>
</dbReference>
<keyword evidence="3" id="KW-1185">Reference proteome</keyword>
<dbReference type="InterPro" id="IPR024775">
    <property type="entry name" value="DinB-like"/>
</dbReference>
<sequence length="152" mass="17250">MTQALNIIEQAQHSYLKIHQGLSIEQLNNIPEGFKNNLIWNYAHIVSALQMLCYGRSGLSLRVDDTFVHTYKVGTKPEGFVDETTYAIYQTYAAESIAKLKEDYASGYFAQFKPFTTSTGFEINDVETAIMYVIQHHGMHLGYSMAIKKLVL</sequence>
<feature type="domain" description="DinB-like" evidence="1">
    <location>
        <begin position="8"/>
        <end position="143"/>
    </location>
</feature>
<gene>
    <name evidence="2" type="ORF">ACFOW1_00700</name>
</gene>
<name>A0ABV8PS40_9BACT</name>
<organism evidence="2 3">
    <name type="scientific">Parasediminibacterium paludis</name>
    <dbReference type="NCBI Taxonomy" id="908966"/>
    <lineage>
        <taxon>Bacteria</taxon>
        <taxon>Pseudomonadati</taxon>
        <taxon>Bacteroidota</taxon>
        <taxon>Chitinophagia</taxon>
        <taxon>Chitinophagales</taxon>
        <taxon>Chitinophagaceae</taxon>
        <taxon>Parasediminibacterium</taxon>
    </lineage>
</organism>
<dbReference type="InterPro" id="IPR034660">
    <property type="entry name" value="DinB/YfiT-like"/>
</dbReference>
<dbReference type="EMBL" id="JBHSDC010000002">
    <property type="protein sequence ID" value="MFC4230389.1"/>
    <property type="molecule type" value="Genomic_DNA"/>
</dbReference>
<dbReference type="SUPFAM" id="SSF109854">
    <property type="entry name" value="DinB/YfiT-like putative metalloenzymes"/>
    <property type="match status" value="1"/>
</dbReference>
<evidence type="ECO:0000313" key="3">
    <source>
        <dbReference type="Proteomes" id="UP001595906"/>
    </source>
</evidence>
<comment type="caution">
    <text evidence="2">The sequence shown here is derived from an EMBL/GenBank/DDBJ whole genome shotgun (WGS) entry which is preliminary data.</text>
</comment>
<evidence type="ECO:0000259" key="1">
    <source>
        <dbReference type="Pfam" id="PF12867"/>
    </source>
</evidence>
<dbReference type="Pfam" id="PF12867">
    <property type="entry name" value="DinB_2"/>
    <property type="match status" value="1"/>
</dbReference>
<evidence type="ECO:0000313" key="2">
    <source>
        <dbReference type="EMBL" id="MFC4230389.1"/>
    </source>
</evidence>
<reference evidence="3" key="1">
    <citation type="journal article" date="2019" name="Int. J. Syst. Evol. Microbiol.">
        <title>The Global Catalogue of Microorganisms (GCM) 10K type strain sequencing project: providing services to taxonomists for standard genome sequencing and annotation.</title>
        <authorList>
            <consortium name="The Broad Institute Genomics Platform"/>
            <consortium name="The Broad Institute Genome Sequencing Center for Infectious Disease"/>
            <person name="Wu L."/>
            <person name="Ma J."/>
        </authorList>
    </citation>
    <scope>NUCLEOTIDE SEQUENCE [LARGE SCALE GENOMIC DNA]</scope>
    <source>
        <strain evidence="3">CECT 8010</strain>
    </source>
</reference>
<protein>
    <submittedName>
        <fullName evidence="2">DinB family protein</fullName>
    </submittedName>
</protein>
<accession>A0ABV8PS40</accession>
<proteinExistence type="predicted"/>
<dbReference type="Proteomes" id="UP001595906">
    <property type="component" value="Unassembled WGS sequence"/>
</dbReference>